<proteinExistence type="predicted"/>
<organism evidence="5 6">
    <name type="scientific">Neobacillus driksii</name>
    <dbReference type="NCBI Taxonomy" id="3035913"/>
    <lineage>
        <taxon>Bacteria</taxon>
        <taxon>Bacillati</taxon>
        <taxon>Bacillota</taxon>
        <taxon>Bacilli</taxon>
        <taxon>Bacillales</taxon>
        <taxon>Bacillaceae</taxon>
        <taxon>Neobacillus</taxon>
    </lineage>
</organism>
<accession>A0ABV4YV09</accession>
<name>A0ABV4YV09_9BACI</name>
<protein>
    <submittedName>
        <fullName evidence="5">Helix-turn-helix domain-containing protein</fullName>
    </submittedName>
</protein>
<dbReference type="SUPFAM" id="SSF46689">
    <property type="entry name" value="Homeodomain-like"/>
    <property type="match status" value="1"/>
</dbReference>
<dbReference type="EMBL" id="JAROBZ020000001">
    <property type="protein sequence ID" value="MFB3168577.1"/>
    <property type="molecule type" value="Genomic_DNA"/>
</dbReference>
<evidence type="ECO:0000259" key="4">
    <source>
        <dbReference type="PROSITE" id="PS01124"/>
    </source>
</evidence>
<dbReference type="PANTHER" id="PTHR43280:SF34">
    <property type="entry name" value="ARAC-FAMILY TRANSCRIPTIONAL REGULATOR"/>
    <property type="match status" value="1"/>
</dbReference>
<dbReference type="RefSeq" id="WP_306072876.1">
    <property type="nucleotide sequence ID" value="NZ_JAROBZ020000001.1"/>
</dbReference>
<reference evidence="5 6" key="1">
    <citation type="submission" date="2024-05" db="EMBL/GenBank/DDBJ databases">
        <authorList>
            <person name="Venkateswaran K."/>
        </authorList>
    </citation>
    <scope>NUCLEOTIDE SEQUENCE [LARGE SCALE GENOMIC DNA]</scope>
    <source>
        <strain evidence="5 6">179-C4-2-HS</strain>
    </source>
</reference>
<keyword evidence="6" id="KW-1185">Reference proteome</keyword>
<dbReference type="Gene3D" id="1.10.10.60">
    <property type="entry name" value="Homeodomain-like"/>
    <property type="match status" value="2"/>
</dbReference>
<dbReference type="PROSITE" id="PS01124">
    <property type="entry name" value="HTH_ARAC_FAMILY_2"/>
    <property type="match status" value="1"/>
</dbReference>
<comment type="caution">
    <text evidence="5">The sequence shown here is derived from an EMBL/GenBank/DDBJ whole genome shotgun (WGS) entry which is preliminary data.</text>
</comment>
<dbReference type="PANTHER" id="PTHR43280">
    <property type="entry name" value="ARAC-FAMILY TRANSCRIPTIONAL REGULATOR"/>
    <property type="match status" value="1"/>
</dbReference>
<dbReference type="Pfam" id="PF12833">
    <property type="entry name" value="HTH_18"/>
    <property type="match status" value="1"/>
</dbReference>
<dbReference type="InterPro" id="IPR018060">
    <property type="entry name" value="HTH_AraC"/>
</dbReference>
<evidence type="ECO:0000256" key="1">
    <source>
        <dbReference type="ARBA" id="ARBA00023015"/>
    </source>
</evidence>
<sequence length="243" mass="28629">MTMEYRTLNKELSIQSEYDADYSEKSTRLKQLLESAIVTGNMDLVHKVKIIAEQSKDINTILEEELDIQKLYIASTITSFVETAIKQGLPKDVAHVAKKKFYIKIARCRNKIELENYNFEIVEELIEVMNQYSMKRYSPIVRMAIEFIHNNKFKFLYSKDVANAIHVNRSYLSEKFGIETGQSITDYIHKVKIDYAIQLMESNFYKFNEIAELLSYSNYAYFSKVFKKLYGETPNNYVKRFTR</sequence>
<dbReference type="Proteomes" id="UP001241748">
    <property type="component" value="Unassembled WGS sequence"/>
</dbReference>
<feature type="domain" description="HTH araC/xylS-type" evidence="4">
    <location>
        <begin position="142"/>
        <end position="240"/>
    </location>
</feature>
<evidence type="ECO:0000256" key="2">
    <source>
        <dbReference type="ARBA" id="ARBA00023125"/>
    </source>
</evidence>
<evidence type="ECO:0000313" key="5">
    <source>
        <dbReference type="EMBL" id="MFB3168577.1"/>
    </source>
</evidence>
<gene>
    <name evidence="5" type="ORF">P5G62_015785</name>
</gene>
<evidence type="ECO:0000256" key="3">
    <source>
        <dbReference type="ARBA" id="ARBA00023163"/>
    </source>
</evidence>
<keyword evidence="3" id="KW-0804">Transcription</keyword>
<dbReference type="InterPro" id="IPR009057">
    <property type="entry name" value="Homeodomain-like_sf"/>
</dbReference>
<keyword evidence="2" id="KW-0238">DNA-binding</keyword>
<evidence type="ECO:0000313" key="6">
    <source>
        <dbReference type="Proteomes" id="UP001241748"/>
    </source>
</evidence>
<keyword evidence="1" id="KW-0805">Transcription regulation</keyword>
<dbReference type="SMART" id="SM00342">
    <property type="entry name" value="HTH_ARAC"/>
    <property type="match status" value="1"/>
</dbReference>